<dbReference type="eggNOG" id="COG0737">
    <property type="taxonomic scope" value="Bacteria"/>
</dbReference>
<dbReference type="SUPFAM" id="SSF56300">
    <property type="entry name" value="Metallo-dependent phosphatases"/>
    <property type="match status" value="1"/>
</dbReference>
<protein>
    <submittedName>
        <fullName evidence="5">Calcineurin-like phosphoesterase family protein</fullName>
    </submittedName>
</protein>
<feature type="domain" description="Calcineurin-like phosphoesterase" evidence="3">
    <location>
        <begin position="5"/>
        <end position="205"/>
    </location>
</feature>
<evidence type="ECO:0000259" key="4">
    <source>
        <dbReference type="Pfam" id="PF02872"/>
    </source>
</evidence>
<dbReference type="Proteomes" id="UP000051264">
    <property type="component" value="Unassembled WGS sequence"/>
</dbReference>
<evidence type="ECO:0000256" key="1">
    <source>
        <dbReference type="ARBA" id="ARBA00022729"/>
    </source>
</evidence>
<dbReference type="Pfam" id="PF00149">
    <property type="entry name" value="Metallophos"/>
    <property type="match status" value="1"/>
</dbReference>
<dbReference type="InterPro" id="IPR011240">
    <property type="entry name" value="Pesterase_YunD"/>
</dbReference>
<dbReference type="GO" id="GO:0008768">
    <property type="term" value="F:UDP-sugar diphosphatase activity"/>
    <property type="evidence" value="ECO:0007669"/>
    <property type="project" value="TreeGrafter"/>
</dbReference>
<dbReference type="PROSITE" id="PS00785">
    <property type="entry name" value="5_NUCLEOTIDASE_1"/>
    <property type="match status" value="1"/>
</dbReference>
<dbReference type="InterPro" id="IPR029052">
    <property type="entry name" value="Metallo-depent_PP-like"/>
</dbReference>
<dbReference type="GO" id="GO:0009166">
    <property type="term" value="P:nucleotide catabolic process"/>
    <property type="evidence" value="ECO:0007669"/>
    <property type="project" value="InterPro"/>
</dbReference>
<comment type="similarity">
    <text evidence="2">Belongs to the 5'-nucleotidase family.</text>
</comment>
<dbReference type="PANTHER" id="PTHR11575:SF23">
    <property type="entry name" value="5-NUCLEOTIDASE FAMILY PROTEIN"/>
    <property type="match status" value="1"/>
</dbReference>
<dbReference type="InterPro" id="IPR036907">
    <property type="entry name" value="5'-Nucleotdase_C_sf"/>
</dbReference>
<dbReference type="STRING" id="1423747.FC69_GL001009"/>
<organism evidence="5 6">
    <name type="scientific">Latilactobacillus fuchuensis DSM 14340 = JCM 11249</name>
    <dbReference type="NCBI Taxonomy" id="1423747"/>
    <lineage>
        <taxon>Bacteria</taxon>
        <taxon>Bacillati</taxon>
        <taxon>Bacillota</taxon>
        <taxon>Bacilli</taxon>
        <taxon>Lactobacillales</taxon>
        <taxon>Lactobacillaceae</taxon>
        <taxon>Latilactobacillus</taxon>
    </lineage>
</organism>
<dbReference type="InterPro" id="IPR004843">
    <property type="entry name" value="Calcineurin-like_PHP"/>
</dbReference>
<dbReference type="CDD" id="cd00845">
    <property type="entry name" value="MPP_UshA_N_like"/>
    <property type="match status" value="1"/>
</dbReference>
<dbReference type="Gene3D" id="3.90.780.10">
    <property type="entry name" value="5'-Nucleotidase, C-terminal domain"/>
    <property type="match status" value="1"/>
</dbReference>
<gene>
    <name evidence="5" type="ORF">FC69_GL001009</name>
</gene>
<reference evidence="5 6" key="1">
    <citation type="journal article" date="2015" name="Genome Announc.">
        <title>Expanding the biotechnology potential of lactobacilli through comparative genomics of 213 strains and associated genera.</title>
        <authorList>
            <person name="Sun Z."/>
            <person name="Harris H.M."/>
            <person name="McCann A."/>
            <person name="Guo C."/>
            <person name="Argimon S."/>
            <person name="Zhang W."/>
            <person name="Yang X."/>
            <person name="Jeffery I.B."/>
            <person name="Cooney J.C."/>
            <person name="Kagawa T.F."/>
            <person name="Liu W."/>
            <person name="Song Y."/>
            <person name="Salvetti E."/>
            <person name="Wrobel A."/>
            <person name="Rasinkangas P."/>
            <person name="Parkhill J."/>
            <person name="Rea M.C."/>
            <person name="O'Sullivan O."/>
            <person name="Ritari J."/>
            <person name="Douillard F.P."/>
            <person name="Paul Ross R."/>
            <person name="Yang R."/>
            <person name="Briner A.E."/>
            <person name="Felis G.E."/>
            <person name="de Vos W.M."/>
            <person name="Barrangou R."/>
            <person name="Klaenhammer T.R."/>
            <person name="Caufield P.W."/>
            <person name="Cui Y."/>
            <person name="Zhang H."/>
            <person name="O'Toole P.W."/>
        </authorList>
    </citation>
    <scope>NUCLEOTIDE SEQUENCE [LARGE SCALE GENOMIC DNA]</scope>
    <source>
        <strain evidence="5 6">DSM 14340</strain>
    </source>
</reference>
<evidence type="ECO:0000313" key="5">
    <source>
        <dbReference type="EMBL" id="KRL60995.1"/>
    </source>
</evidence>
<dbReference type="InterPro" id="IPR008334">
    <property type="entry name" value="5'-Nucleotdase_C"/>
</dbReference>
<evidence type="ECO:0000259" key="3">
    <source>
        <dbReference type="Pfam" id="PF00149"/>
    </source>
</evidence>
<dbReference type="OrthoDB" id="9793179at2"/>
<dbReference type="PRINTS" id="PR01607">
    <property type="entry name" value="APYRASEFAMLY"/>
</dbReference>
<dbReference type="SUPFAM" id="SSF55816">
    <property type="entry name" value="5'-nucleotidase (syn. UDP-sugar hydrolase), C-terminal domain"/>
    <property type="match status" value="1"/>
</dbReference>
<dbReference type="AlphaFoldDB" id="A0A0R1S4B2"/>
<dbReference type="EMBL" id="AZEX01000027">
    <property type="protein sequence ID" value="KRL60995.1"/>
    <property type="molecule type" value="Genomic_DNA"/>
</dbReference>
<sequence>METIHILHTNDLHSHFENWPRMRRFLLEKQQTYRQQKETVYTFDIGDAMDRSHPLTEATNGQINTELLNQIGYDGVTIGNNEGIGNSHADLENLYDHANFPVLLANLFEQSDEQLAEFAQPYQIMTTEAGTRVAVVGLTAPFFLTYRPNGWEPVTISEEMPKLLATLEGQYDVLILLSHLGITTDNWLAAHFPEIDVICGAHTHHLLKDGLVVNQTLLTAAEKYGHYIGEITLTLEDHQITDEVARTVLTADLPVKKTDKAEIEGYLKRGHALLKAQTVADLPENLPIKAVGESPMMMTGLKALETATETDAAILNTGLFLTNLPAGVITKDDVQTQLPHPMHLIKVTLKGYDLWRMMLEMEKNRLFLRKFPIKGMSFRGKIFGDVVYDGIAVDLNLRRVFWHGQEVQPDQTYTFATVDHYLFIPFFPTIEIVGETEFVFPDFLRNAVARYLAQEYPVQREKEDQGDRNQTKS</sequence>
<dbReference type="RefSeq" id="WP_025083478.1">
    <property type="nucleotide sequence ID" value="NZ_AZEX01000027.1"/>
</dbReference>
<comment type="caution">
    <text evidence="5">The sequence shown here is derived from an EMBL/GenBank/DDBJ whole genome shotgun (WGS) entry which is preliminary data.</text>
</comment>
<dbReference type="Pfam" id="PF02872">
    <property type="entry name" value="5_nucleotid_C"/>
    <property type="match status" value="1"/>
</dbReference>
<name>A0A0R1S4B2_9LACO</name>
<dbReference type="InterPro" id="IPR006146">
    <property type="entry name" value="5'-Nucleotdase_CS"/>
</dbReference>
<keyword evidence="2" id="KW-0378">Hydrolase</keyword>
<evidence type="ECO:0000256" key="2">
    <source>
        <dbReference type="RuleBase" id="RU362119"/>
    </source>
</evidence>
<dbReference type="PIRSF" id="PIRSF036361">
    <property type="entry name" value="YunD"/>
    <property type="match status" value="1"/>
</dbReference>
<proteinExistence type="inferred from homology"/>
<accession>A0A0R1S4B2</accession>
<dbReference type="PANTHER" id="PTHR11575">
    <property type="entry name" value="5'-NUCLEOTIDASE-RELATED"/>
    <property type="match status" value="1"/>
</dbReference>
<feature type="domain" description="5'-Nucleotidase C-terminal" evidence="4">
    <location>
        <begin position="291"/>
        <end position="421"/>
    </location>
</feature>
<evidence type="ECO:0000313" key="6">
    <source>
        <dbReference type="Proteomes" id="UP000051264"/>
    </source>
</evidence>
<keyword evidence="2" id="KW-0547">Nucleotide-binding</keyword>
<dbReference type="PATRIC" id="fig|1423747.3.peg.1030"/>
<dbReference type="Gene3D" id="3.60.21.10">
    <property type="match status" value="1"/>
</dbReference>
<dbReference type="GO" id="GO:0008253">
    <property type="term" value="F:5'-nucleotidase activity"/>
    <property type="evidence" value="ECO:0007669"/>
    <property type="project" value="TreeGrafter"/>
</dbReference>
<dbReference type="InterPro" id="IPR006179">
    <property type="entry name" value="5_nucleotidase/apyrase"/>
</dbReference>
<dbReference type="GO" id="GO:0030288">
    <property type="term" value="C:outer membrane-bounded periplasmic space"/>
    <property type="evidence" value="ECO:0007669"/>
    <property type="project" value="TreeGrafter"/>
</dbReference>
<dbReference type="GO" id="GO:0046872">
    <property type="term" value="F:metal ion binding"/>
    <property type="evidence" value="ECO:0007669"/>
    <property type="project" value="InterPro"/>
</dbReference>
<dbReference type="GO" id="GO:0000166">
    <property type="term" value="F:nucleotide binding"/>
    <property type="evidence" value="ECO:0007669"/>
    <property type="project" value="UniProtKB-KW"/>
</dbReference>
<keyword evidence="1" id="KW-0732">Signal</keyword>